<organism evidence="5 8">
    <name type="scientific">Pseudomonas delhiensis</name>
    <dbReference type="NCBI Taxonomy" id="366289"/>
    <lineage>
        <taxon>Bacteria</taxon>
        <taxon>Pseudomonadati</taxon>
        <taxon>Pseudomonadota</taxon>
        <taxon>Gammaproteobacteria</taxon>
        <taxon>Pseudomonadales</taxon>
        <taxon>Pseudomonadaceae</taxon>
        <taxon>Pseudomonas</taxon>
    </lineage>
</organism>
<evidence type="ECO:0000313" key="8">
    <source>
        <dbReference type="Proteomes" id="UP000199693"/>
    </source>
</evidence>
<keyword evidence="2 3" id="KW-0732">Signal</keyword>
<feature type="chain" id="PRO_5030040615" evidence="3">
    <location>
        <begin position="21"/>
        <end position="417"/>
    </location>
</feature>
<evidence type="ECO:0000256" key="1">
    <source>
        <dbReference type="ARBA" id="ARBA00010062"/>
    </source>
</evidence>
<protein>
    <submittedName>
        <fullName evidence="5">Amino acid/amide ABC transporter substrate-binding protein, HAAT family</fullName>
    </submittedName>
</protein>
<name>A0A239F5P4_9PSED</name>
<dbReference type="InterPro" id="IPR028081">
    <property type="entry name" value="Leu-bd"/>
</dbReference>
<comment type="similarity">
    <text evidence="1">Belongs to the leucine-binding protein family.</text>
</comment>
<reference evidence="6 7" key="2">
    <citation type="submission" date="2017-06" db="EMBL/GenBank/DDBJ databases">
        <authorList>
            <person name="Varghese N."/>
            <person name="Submissions S."/>
        </authorList>
    </citation>
    <scope>NUCLEOTIDE SEQUENCE [LARGE SCALE GENOMIC DNA]</scope>
    <source>
        <strain evidence="6 7">RLD-1</strain>
    </source>
</reference>
<dbReference type="PANTHER" id="PTHR30483">
    <property type="entry name" value="LEUCINE-SPECIFIC-BINDING PROTEIN"/>
    <property type="match status" value="1"/>
</dbReference>
<dbReference type="Proteomes" id="UP000198309">
    <property type="component" value="Unassembled WGS sequence"/>
</dbReference>
<reference evidence="5 8" key="1">
    <citation type="submission" date="2016-10" db="EMBL/GenBank/DDBJ databases">
        <authorList>
            <person name="de Groot N.N."/>
        </authorList>
    </citation>
    <scope>NUCLEOTIDE SEQUENCE [LARGE SCALE GENOMIC DNA]</scope>
    <source>
        <strain evidence="5 8">CCM 7361</strain>
    </source>
</reference>
<dbReference type="PROSITE" id="PS51257">
    <property type="entry name" value="PROKAR_LIPOPROTEIN"/>
    <property type="match status" value="1"/>
</dbReference>
<dbReference type="InterPro" id="IPR028082">
    <property type="entry name" value="Peripla_BP_I"/>
</dbReference>
<feature type="signal peptide" evidence="3">
    <location>
        <begin position="1"/>
        <end position="20"/>
    </location>
</feature>
<sequence length="417" mass="45864">MKRLTAALALALGLCACAQAAAPAPITLGLNYPRTGSYQNEGRDQMRGALLAIDEINANGGVLGRSLRLSSHDSASRSKKAVANVDKLADEGAAMLFGGASSAVAIAAGKRAAERGLLYFGAVTYSNDTTGKDGHRYMFREGISAWMSARVLGQYLAQKHPGSRYFYVTSDYTWGHTTEASLRQTTDTRDPARHPGRRIPFPAIGLSHYQDSLAQAAASDAQVLVLVLFGRDLVRAMQVAHDLGLTRRMQVVAPNLTMNVVEQAGPSIMEGVVGTEPWTWRVPERENSARGKAFVASYAERYQKYPSSSAASAYSIVYQWADAARRANSLDSEALIRALEGHRYSLLKGEQYWRAFDHQNVQRIYAVRVKPRSEVLKDRLRQDYFEIVHQLDGDQAAPSLEEWQAERRAAGKPLQLM</sequence>
<evidence type="ECO:0000259" key="4">
    <source>
        <dbReference type="Pfam" id="PF13458"/>
    </source>
</evidence>
<dbReference type="PANTHER" id="PTHR30483:SF6">
    <property type="entry name" value="PERIPLASMIC BINDING PROTEIN OF ABC TRANSPORTER FOR NATURAL AMINO ACIDS"/>
    <property type="match status" value="1"/>
</dbReference>
<dbReference type="AlphaFoldDB" id="A0A239F5P4"/>
<dbReference type="EMBL" id="FNEC01000002">
    <property type="protein sequence ID" value="SDI14857.1"/>
    <property type="molecule type" value="Genomic_DNA"/>
</dbReference>
<dbReference type="InterPro" id="IPR051010">
    <property type="entry name" value="BCAA_transport"/>
</dbReference>
<evidence type="ECO:0000313" key="7">
    <source>
        <dbReference type="Proteomes" id="UP000198309"/>
    </source>
</evidence>
<dbReference type="Gene3D" id="3.40.50.2300">
    <property type="match status" value="2"/>
</dbReference>
<dbReference type="Pfam" id="PF13458">
    <property type="entry name" value="Peripla_BP_6"/>
    <property type="match status" value="1"/>
</dbReference>
<dbReference type="EMBL" id="FZPC01000003">
    <property type="protein sequence ID" value="SNS51583.1"/>
    <property type="molecule type" value="Genomic_DNA"/>
</dbReference>
<proteinExistence type="inferred from homology"/>
<evidence type="ECO:0000256" key="3">
    <source>
        <dbReference type="SAM" id="SignalP"/>
    </source>
</evidence>
<dbReference type="RefSeq" id="WP_089390075.1">
    <property type="nucleotide sequence ID" value="NZ_FNEC01000002.1"/>
</dbReference>
<evidence type="ECO:0000313" key="5">
    <source>
        <dbReference type="EMBL" id="SDI14857.1"/>
    </source>
</evidence>
<feature type="domain" description="Leucine-binding protein" evidence="4">
    <location>
        <begin position="25"/>
        <end position="370"/>
    </location>
</feature>
<dbReference type="SUPFAM" id="SSF53822">
    <property type="entry name" value="Periplasmic binding protein-like I"/>
    <property type="match status" value="1"/>
</dbReference>
<evidence type="ECO:0000313" key="6">
    <source>
        <dbReference type="EMBL" id="SNS51583.1"/>
    </source>
</evidence>
<accession>A0A239F5P4</accession>
<gene>
    <name evidence="5" type="ORF">SAMN05216189_1002235</name>
    <name evidence="6" type="ORF">SAMN06295949_10323</name>
</gene>
<keyword evidence="7" id="KW-1185">Reference proteome</keyword>
<dbReference type="Proteomes" id="UP000199693">
    <property type="component" value="Unassembled WGS sequence"/>
</dbReference>
<evidence type="ECO:0000256" key="2">
    <source>
        <dbReference type="ARBA" id="ARBA00022729"/>
    </source>
</evidence>